<evidence type="ECO:0000313" key="2">
    <source>
        <dbReference type="RefSeq" id="XP_046596915.1"/>
    </source>
</evidence>
<reference evidence="2" key="1">
    <citation type="submission" date="2025-08" db="UniProtKB">
        <authorList>
            <consortium name="RefSeq"/>
        </authorList>
    </citation>
    <scope>IDENTIFICATION</scope>
    <source>
        <tissue evidence="2">Thorax and Abdomen</tissue>
    </source>
</reference>
<sequence length="136" mass="15406">MLDFQLAQCASPVLDTSFLIYTCTDKTLRDQHYEDLLRLYHDELSKNISLLGSVLKKPWDIFVNKVQELTVHGINAAIEAVPSAMLDSSEVFDLDVSQGDESVDIAEIFSLKPIRTKEGMHRLADVILHAVEKRYL</sequence>
<dbReference type="InterPro" id="IPR004119">
    <property type="entry name" value="EcKL"/>
</dbReference>
<keyword evidence="1" id="KW-1185">Reference proteome</keyword>
<dbReference type="GeneID" id="124292600"/>
<organism evidence="1 2">
    <name type="scientific">Neodiprion lecontei</name>
    <name type="common">Redheaded pine sawfly</name>
    <dbReference type="NCBI Taxonomy" id="441921"/>
    <lineage>
        <taxon>Eukaryota</taxon>
        <taxon>Metazoa</taxon>
        <taxon>Ecdysozoa</taxon>
        <taxon>Arthropoda</taxon>
        <taxon>Hexapoda</taxon>
        <taxon>Insecta</taxon>
        <taxon>Pterygota</taxon>
        <taxon>Neoptera</taxon>
        <taxon>Endopterygota</taxon>
        <taxon>Hymenoptera</taxon>
        <taxon>Tenthredinoidea</taxon>
        <taxon>Diprionidae</taxon>
        <taxon>Diprioninae</taxon>
        <taxon>Neodiprion</taxon>
    </lineage>
</organism>
<name>A0ABM3G9G7_NEOLC</name>
<evidence type="ECO:0000313" key="1">
    <source>
        <dbReference type="Proteomes" id="UP000829291"/>
    </source>
</evidence>
<proteinExistence type="predicted"/>
<dbReference type="Pfam" id="PF02958">
    <property type="entry name" value="EcKL"/>
    <property type="match status" value="1"/>
</dbReference>
<dbReference type="PANTHER" id="PTHR11012:SF57">
    <property type="entry name" value="LD10016P"/>
    <property type="match status" value="1"/>
</dbReference>
<gene>
    <name evidence="2" type="primary">LOC124292600</name>
</gene>
<dbReference type="Proteomes" id="UP000829291">
    <property type="component" value="Chromosome 5"/>
</dbReference>
<protein>
    <submittedName>
        <fullName evidence="2">Uncharacterized protein LOC124292600</fullName>
    </submittedName>
</protein>
<dbReference type="RefSeq" id="XP_046596915.1">
    <property type="nucleotide sequence ID" value="XM_046740959.1"/>
</dbReference>
<dbReference type="PANTHER" id="PTHR11012">
    <property type="entry name" value="PROTEIN KINASE-LIKE DOMAIN-CONTAINING"/>
    <property type="match status" value="1"/>
</dbReference>
<accession>A0ABM3G9G7</accession>